<keyword evidence="6" id="KW-1185">Reference proteome</keyword>
<dbReference type="GO" id="GO:0001664">
    <property type="term" value="F:G protein-coupled receptor binding"/>
    <property type="evidence" value="ECO:0007669"/>
    <property type="project" value="TreeGrafter"/>
</dbReference>
<dbReference type="GO" id="GO:0007165">
    <property type="term" value="P:signal transduction"/>
    <property type="evidence" value="ECO:0007669"/>
    <property type="project" value="InterPro"/>
</dbReference>
<comment type="similarity">
    <text evidence="1">Belongs to the arrestin family.</text>
</comment>
<dbReference type="InterPro" id="IPR014756">
    <property type="entry name" value="Ig_E-set"/>
</dbReference>
<evidence type="ECO:0000256" key="3">
    <source>
        <dbReference type="SAM" id="MobiDB-lite"/>
    </source>
</evidence>
<dbReference type="InterPro" id="IPR000698">
    <property type="entry name" value="Arrestin"/>
</dbReference>
<proteinExistence type="inferred from homology"/>
<dbReference type="AlphaFoldDB" id="A0A836FCR2"/>
<dbReference type="Gene3D" id="3.40.50.12780">
    <property type="entry name" value="N-terminal domain of ligase-like"/>
    <property type="match status" value="1"/>
</dbReference>
<dbReference type="Pfam" id="PF00339">
    <property type="entry name" value="Arrestin_N"/>
    <property type="match status" value="1"/>
</dbReference>
<keyword evidence="2" id="KW-0716">Sensory transduction</keyword>
<sequence length="784" mass="87756">MAENGNHVTPSEAVVQSNDEEQRKELYPNTVERKNIAVDNSKNDRTDKKEEEDHRVEAKSDRAQELQIQMQPQIQQTDTRGDRFEGTDIAIDKMEFSLRYCATAINLKVDAQNVVSNGPDISGFENIYLHDFIWEKIGRWSNHTALVCANTGRSYTYGQLKKACSKLATSLRKSKLLSGDTIAIILLNIPEFAIITTLINPVHTIHEIKRQLEKMDAQAIFTFPAKHIDIKASIEKNSKIKLPIVIVNDGTNASSISGTIQLNDLLRDDIEDFSISQKTGINCENTVFLPYSSGTTGLPKGVELSHRKIDTNPDYISDAVFSSQRVYKKSSPNNKLTLYLASRDIIVSEAKNDNKLLGVLLVDPDYVRDKKVFGQVTLTFRYGREDEEVMGLKFCNEAMMCLAQLYPFYVGAHHLETKSPLQEALIKRLGPNAHAFTIEIPSIAPPSVQLVPAKEYNGPPIGNSYDVRVYVAERADERLHRKTTVRMGIRVIQRATKPPLPSTTMYSVPLSREPSTGLRIQGSKTRVALAENEIIEDDENVGPHAAVEKPFLLSDGRVRLEAGLDYAIYEHGDLINVHVNNSANNYPRTVKRQELNVIVVQHVDVCMFSNGKFKNVVALVSSQEDCPLGPGGNLRKIYTLRLVKGTTKNWIALEDSYAKTGASLASTVTNPRNGPDDRNVYTIYVSYYVKIKLFISAMGGEVSLKLPFTLMHSNIDADLVGFPSPTREVPKEFEKSTNENTEKSTDSSSSRQNKENKLEAIKEQKESRVTDVDLIEHYEESDST</sequence>
<feature type="domain" description="Arrestin C-terminal-like" evidence="4">
    <location>
        <begin position="554"/>
        <end position="715"/>
    </location>
</feature>
<dbReference type="InterPro" id="IPR020845">
    <property type="entry name" value="AMP-binding_CS"/>
</dbReference>
<dbReference type="InterPro" id="IPR014752">
    <property type="entry name" value="Arrestin-like_C"/>
</dbReference>
<feature type="compositionally biased region" description="Basic and acidic residues" evidence="3">
    <location>
        <begin position="752"/>
        <end position="784"/>
    </location>
</feature>
<dbReference type="Pfam" id="PF02752">
    <property type="entry name" value="Arrestin_C"/>
    <property type="match status" value="1"/>
</dbReference>
<dbReference type="InterPro" id="IPR014753">
    <property type="entry name" value="Arrestin_N"/>
</dbReference>
<evidence type="ECO:0000256" key="1">
    <source>
        <dbReference type="ARBA" id="ARBA00005298"/>
    </source>
</evidence>
<name>A0A836FCR2_9HYME</name>
<feature type="region of interest" description="Disordered" evidence="3">
    <location>
        <begin position="721"/>
        <end position="784"/>
    </location>
</feature>
<evidence type="ECO:0000313" key="6">
    <source>
        <dbReference type="Proteomes" id="UP000668214"/>
    </source>
</evidence>
<dbReference type="SUPFAM" id="SSF56801">
    <property type="entry name" value="Acetyl-CoA synthetase-like"/>
    <property type="match status" value="1"/>
</dbReference>
<reference evidence="5" key="1">
    <citation type="submission" date="2020-02" db="EMBL/GenBank/DDBJ databases">
        <title>Relaxed selection underlies rapid genomic changes in the transitions from sociality to social parasitism in ants.</title>
        <authorList>
            <person name="Bi X."/>
        </authorList>
    </citation>
    <scope>NUCLEOTIDE SEQUENCE</scope>
    <source>
        <strain evidence="5">BGI-DK2014c</strain>
        <tissue evidence="5">Whole body</tissue>
    </source>
</reference>
<feature type="non-terminal residue" evidence="5">
    <location>
        <position position="784"/>
    </location>
</feature>
<organism evidence="5 6">
    <name type="scientific">Pseudoatta argentina</name>
    <dbReference type="NCBI Taxonomy" id="621737"/>
    <lineage>
        <taxon>Eukaryota</taxon>
        <taxon>Metazoa</taxon>
        <taxon>Ecdysozoa</taxon>
        <taxon>Arthropoda</taxon>
        <taxon>Hexapoda</taxon>
        <taxon>Insecta</taxon>
        <taxon>Pterygota</taxon>
        <taxon>Neoptera</taxon>
        <taxon>Endopterygota</taxon>
        <taxon>Hymenoptera</taxon>
        <taxon>Apocrita</taxon>
        <taxon>Aculeata</taxon>
        <taxon>Formicoidea</taxon>
        <taxon>Formicidae</taxon>
        <taxon>Myrmicinae</taxon>
        <taxon>Pseudoatta</taxon>
    </lineage>
</organism>
<dbReference type="GO" id="GO:0002031">
    <property type="term" value="P:G protein-coupled receptor internalization"/>
    <property type="evidence" value="ECO:0007669"/>
    <property type="project" value="TreeGrafter"/>
</dbReference>
<dbReference type="PRINTS" id="PR00309">
    <property type="entry name" value="ARRESTIN"/>
</dbReference>
<dbReference type="Pfam" id="PF00501">
    <property type="entry name" value="AMP-binding"/>
    <property type="match status" value="1"/>
</dbReference>
<feature type="compositionally biased region" description="Polar residues" evidence="3">
    <location>
        <begin position="1"/>
        <end position="17"/>
    </location>
</feature>
<evidence type="ECO:0000259" key="4">
    <source>
        <dbReference type="SMART" id="SM01017"/>
    </source>
</evidence>
<dbReference type="Proteomes" id="UP000668214">
    <property type="component" value="Unassembled WGS sequence"/>
</dbReference>
<dbReference type="GO" id="GO:0005737">
    <property type="term" value="C:cytoplasm"/>
    <property type="evidence" value="ECO:0007669"/>
    <property type="project" value="TreeGrafter"/>
</dbReference>
<evidence type="ECO:0000256" key="2">
    <source>
        <dbReference type="ARBA" id="ARBA00022606"/>
    </source>
</evidence>
<dbReference type="PANTHER" id="PTHR11792">
    <property type="entry name" value="ARRESTIN"/>
    <property type="match status" value="1"/>
</dbReference>
<feature type="non-terminal residue" evidence="5">
    <location>
        <position position="1"/>
    </location>
</feature>
<dbReference type="EMBL" id="JAANIA010000992">
    <property type="protein sequence ID" value="KAG5322243.1"/>
    <property type="molecule type" value="Genomic_DNA"/>
</dbReference>
<dbReference type="SUPFAM" id="SSF81296">
    <property type="entry name" value="E set domains"/>
    <property type="match status" value="2"/>
</dbReference>
<gene>
    <name evidence="5" type="primary">Arrh_1</name>
    <name evidence="5" type="ORF">G6Z78_0010003</name>
</gene>
<protein>
    <submittedName>
        <fullName evidence="5">ARRH protein</fullName>
    </submittedName>
</protein>
<dbReference type="Gene3D" id="2.60.40.640">
    <property type="match status" value="1"/>
</dbReference>
<dbReference type="SMART" id="SM01017">
    <property type="entry name" value="Arrestin_C"/>
    <property type="match status" value="1"/>
</dbReference>
<evidence type="ECO:0000313" key="5">
    <source>
        <dbReference type="EMBL" id="KAG5322243.1"/>
    </source>
</evidence>
<dbReference type="InterPro" id="IPR011022">
    <property type="entry name" value="Arrestin_C-like"/>
</dbReference>
<dbReference type="PROSITE" id="PS00455">
    <property type="entry name" value="AMP_BINDING"/>
    <property type="match status" value="1"/>
</dbReference>
<feature type="compositionally biased region" description="Basic and acidic residues" evidence="3">
    <location>
        <begin position="20"/>
        <end position="64"/>
    </location>
</feature>
<dbReference type="InterPro" id="IPR000873">
    <property type="entry name" value="AMP-dep_synth/lig_dom"/>
</dbReference>
<feature type="region of interest" description="Disordered" evidence="3">
    <location>
        <begin position="1"/>
        <end position="64"/>
    </location>
</feature>
<dbReference type="Gene3D" id="2.60.40.840">
    <property type="match status" value="1"/>
</dbReference>
<accession>A0A836FCR2</accession>
<dbReference type="InterPro" id="IPR042099">
    <property type="entry name" value="ANL_N_sf"/>
</dbReference>
<comment type="caution">
    <text evidence="5">The sequence shown here is derived from an EMBL/GenBank/DDBJ whole genome shotgun (WGS) entry which is preliminary data.</text>
</comment>
<dbReference type="PANTHER" id="PTHR11792:SF18">
    <property type="entry name" value="FI20035P1"/>
    <property type="match status" value="1"/>
</dbReference>
<dbReference type="InterPro" id="IPR011021">
    <property type="entry name" value="Arrestin-like_N"/>
</dbReference>
<feature type="compositionally biased region" description="Basic and acidic residues" evidence="3">
    <location>
        <begin position="728"/>
        <end position="745"/>
    </location>
</feature>